<reference evidence="2" key="1">
    <citation type="submission" date="2016-11" db="UniProtKB">
        <authorList>
            <consortium name="WormBaseParasite"/>
        </authorList>
    </citation>
    <scope>IDENTIFICATION</scope>
</reference>
<evidence type="ECO:0000313" key="2">
    <source>
        <dbReference type="WBParaSite" id="Csp11.Scaffold620.g6143.t1"/>
    </source>
</evidence>
<dbReference type="Proteomes" id="UP000095282">
    <property type="component" value="Unplaced"/>
</dbReference>
<organism evidence="1 2">
    <name type="scientific">Caenorhabditis tropicalis</name>
    <dbReference type="NCBI Taxonomy" id="1561998"/>
    <lineage>
        <taxon>Eukaryota</taxon>
        <taxon>Metazoa</taxon>
        <taxon>Ecdysozoa</taxon>
        <taxon>Nematoda</taxon>
        <taxon>Chromadorea</taxon>
        <taxon>Rhabditida</taxon>
        <taxon>Rhabditina</taxon>
        <taxon>Rhabditomorpha</taxon>
        <taxon>Rhabditoidea</taxon>
        <taxon>Rhabditidae</taxon>
        <taxon>Peloderinae</taxon>
        <taxon>Caenorhabditis</taxon>
    </lineage>
</organism>
<dbReference type="eggNOG" id="ENOG502TI4G">
    <property type="taxonomic scope" value="Eukaryota"/>
</dbReference>
<dbReference type="WBParaSite" id="Csp11.Scaffold620.g6143.t1">
    <property type="protein sequence ID" value="Csp11.Scaffold620.g6143.t1"/>
    <property type="gene ID" value="Csp11.Scaffold620.g6143"/>
</dbReference>
<keyword evidence="1" id="KW-1185">Reference proteome</keyword>
<name>A0A1I7TI26_9PELO</name>
<accession>A0A1I7TI26</accession>
<dbReference type="AlphaFoldDB" id="A0A1I7TI26"/>
<evidence type="ECO:0000313" key="1">
    <source>
        <dbReference type="Proteomes" id="UP000095282"/>
    </source>
</evidence>
<protein>
    <submittedName>
        <fullName evidence="2">Ras-GEF domain-containing protein</fullName>
    </submittedName>
</protein>
<sequence length="418" mass="48366">MEKHAKPLKGETPEQTQSRFKNYQDSMFTILDRERKERQKELVREEQRIFEKKHVNLAQKVISKVERHWSESSQNGQNNLAATNTGDYYEEMNAVRRIMAGHKDEIIDFLYEASSLDGEYYFVTIKDPYFLARKIKTEIHKSENLLTQRGPDYNLKLDEEDSLRIVQASWNEQTQDNAAAHFIAVNTDSPVKDLEEALGLHVISDFITNTATAPLQNPEKRLEELKLLVAKVQTTLNIWNENNEKLPRVAHYFFVVVETIYSACLFPEDSKSILVAESIPSDIRGRALLVGDLLFWLPVHLGDLRTEDHAPRNCLIELSRQLFAIVINGWTKNVSEVSEEEVQMLIRFQLASLRLELSAPKAGPLDDWTASTSSEDLVTQFDQNLREVHQKKNWREKSLVRLPPWKGFQNSMNRNNDI</sequence>
<proteinExistence type="predicted"/>